<dbReference type="InterPro" id="IPR036390">
    <property type="entry name" value="WH_DNA-bd_sf"/>
</dbReference>
<protein>
    <recommendedName>
        <fullName evidence="4">HTH arsR-type domain-containing protein</fullName>
    </recommendedName>
</protein>
<dbReference type="AlphaFoldDB" id="A0A1G1XSZ2"/>
<dbReference type="InterPro" id="IPR051011">
    <property type="entry name" value="Metal_resp_trans_reg"/>
</dbReference>
<dbReference type="InterPro" id="IPR011991">
    <property type="entry name" value="ArsR-like_HTH"/>
</dbReference>
<evidence type="ECO:0000256" key="3">
    <source>
        <dbReference type="ARBA" id="ARBA00023163"/>
    </source>
</evidence>
<dbReference type="PROSITE" id="PS50987">
    <property type="entry name" value="HTH_ARSR_2"/>
    <property type="match status" value="1"/>
</dbReference>
<dbReference type="Proteomes" id="UP000178930">
    <property type="component" value="Unassembled WGS sequence"/>
</dbReference>
<proteinExistence type="predicted"/>
<sequence>MRELEKILRAMASHRRLAILKYLRDHREASVGELAEKIDLSFKSTSKHLSILLAVDILEREPRSQQMFYSFSFSLKPVAKQIINFL</sequence>
<accession>A0A1G1XSZ2</accession>
<keyword evidence="3" id="KW-0804">Transcription</keyword>
<reference evidence="5 6" key="1">
    <citation type="journal article" date="2016" name="Nat. Commun.">
        <title>Thousands of microbial genomes shed light on interconnected biogeochemical processes in an aquifer system.</title>
        <authorList>
            <person name="Anantharaman K."/>
            <person name="Brown C.T."/>
            <person name="Hug L.A."/>
            <person name="Sharon I."/>
            <person name="Castelle C.J."/>
            <person name="Probst A.J."/>
            <person name="Thomas B.C."/>
            <person name="Singh A."/>
            <person name="Wilkins M.J."/>
            <person name="Karaoz U."/>
            <person name="Brodie E.L."/>
            <person name="Williams K.H."/>
            <person name="Hubbard S.S."/>
            <person name="Banfield J.F."/>
        </authorList>
    </citation>
    <scope>NUCLEOTIDE SEQUENCE [LARGE SCALE GENOMIC DNA]</scope>
</reference>
<dbReference type="Pfam" id="PF01022">
    <property type="entry name" value="HTH_5"/>
    <property type="match status" value="1"/>
</dbReference>
<organism evidence="5 6">
    <name type="scientific">Candidatus Buchananbacteria bacterium RIFCSPHIGHO2_01_FULL_39_14</name>
    <dbReference type="NCBI Taxonomy" id="1797532"/>
    <lineage>
        <taxon>Bacteria</taxon>
        <taxon>Candidatus Buchananiibacteriota</taxon>
    </lineage>
</organism>
<dbReference type="SMART" id="SM00418">
    <property type="entry name" value="HTH_ARSR"/>
    <property type="match status" value="1"/>
</dbReference>
<evidence type="ECO:0000256" key="1">
    <source>
        <dbReference type="ARBA" id="ARBA00023015"/>
    </source>
</evidence>
<evidence type="ECO:0000313" key="5">
    <source>
        <dbReference type="EMBL" id="OGY43074.1"/>
    </source>
</evidence>
<dbReference type="InterPro" id="IPR036388">
    <property type="entry name" value="WH-like_DNA-bd_sf"/>
</dbReference>
<dbReference type="GO" id="GO:0003700">
    <property type="term" value="F:DNA-binding transcription factor activity"/>
    <property type="evidence" value="ECO:0007669"/>
    <property type="project" value="InterPro"/>
</dbReference>
<keyword evidence="1" id="KW-0805">Transcription regulation</keyword>
<dbReference type="InterPro" id="IPR001845">
    <property type="entry name" value="HTH_ArsR_DNA-bd_dom"/>
</dbReference>
<dbReference type="CDD" id="cd00090">
    <property type="entry name" value="HTH_ARSR"/>
    <property type="match status" value="1"/>
</dbReference>
<dbReference type="NCBIfam" id="NF033788">
    <property type="entry name" value="HTH_metalloreg"/>
    <property type="match status" value="1"/>
</dbReference>
<comment type="caution">
    <text evidence="5">The sequence shown here is derived from an EMBL/GenBank/DDBJ whole genome shotgun (WGS) entry which is preliminary data.</text>
</comment>
<dbReference type="GO" id="GO:0003677">
    <property type="term" value="F:DNA binding"/>
    <property type="evidence" value="ECO:0007669"/>
    <property type="project" value="UniProtKB-KW"/>
</dbReference>
<name>A0A1G1XSZ2_9BACT</name>
<dbReference type="STRING" id="1797532.A2729_03860"/>
<dbReference type="EMBL" id="MHIB01000045">
    <property type="protein sequence ID" value="OGY43074.1"/>
    <property type="molecule type" value="Genomic_DNA"/>
</dbReference>
<evidence type="ECO:0000313" key="6">
    <source>
        <dbReference type="Proteomes" id="UP000178930"/>
    </source>
</evidence>
<keyword evidence="2" id="KW-0238">DNA-binding</keyword>
<feature type="domain" description="HTH arsR-type" evidence="4">
    <location>
        <begin position="1"/>
        <end position="86"/>
    </location>
</feature>
<dbReference type="SUPFAM" id="SSF46785">
    <property type="entry name" value="Winged helix' DNA-binding domain"/>
    <property type="match status" value="1"/>
</dbReference>
<dbReference type="PANTHER" id="PTHR43132">
    <property type="entry name" value="ARSENICAL RESISTANCE OPERON REPRESSOR ARSR-RELATED"/>
    <property type="match status" value="1"/>
</dbReference>
<dbReference type="Gene3D" id="1.10.10.10">
    <property type="entry name" value="Winged helix-like DNA-binding domain superfamily/Winged helix DNA-binding domain"/>
    <property type="match status" value="1"/>
</dbReference>
<evidence type="ECO:0000259" key="4">
    <source>
        <dbReference type="PROSITE" id="PS50987"/>
    </source>
</evidence>
<dbReference type="PANTHER" id="PTHR43132:SF2">
    <property type="entry name" value="ARSENICAL RESISTANCE OPERON REPRESSOR ARSR-RELATED"/>
    <property type="match status" value="1"/>
</dbReference>
<evidence type="ECO:0000256" key="2">
    <source>
        <dbReference type="ARBA" id="ARBA00023125"/>
    </source>
</evidence>
<gene>
    <name evidence="5" type="ORF">A2729_03860</name>
</gene>